<dbReference type="GO" id="GO:0004222">
    <property type="term" value="F:metalloendopeptidase activity"/>
    <property type="evidence" value="ECO:0007669"/>
    <property type="project" value="TreeGrafter"/>
</dbReference>
<dbReference type="Gene3D" id="2.70.70.10">
    <property type="entry name" value="Glucose Permease (Domain IIA)"/>
    <property type="match status" value="1"/>
</dbReference>
<dbReference type="GO" id="GO:0046872">
    <property type="term" value="F:metal ion binding"/>
    <property type="evidence" value="ECO:0007669"/>
    <property type="project" value="UniProtKB-KW"/>
</dbReference>
<reference evidence="11 12" key="1">
    <citation type="submission" date="2020-08" db="EMBL/GenBank/DDBJ databases">
        <title>Genomic Encyclopedia of Type Strains, Phase IV (KMG-IV): sequencing the most valuable type-strain genomes for metagenomic binning, comparative biology and taxonomic classification.</title>
        <authorList>
            <person name="Goeker M."/>
        </authorList>
    </citation>
    <scope>NUCLEOTIDE SEQUENCE [LARGE SCALE GENOMIC DNA]</scope>
    <source>
        <strain evidence="11 12">DSM 27203</strain>
    </source>
</reference>
<dbReference type="InterPro" id="IPR016047">
    <property type="entry name" value="M23ase_b-sheet_dom"/>
</dbReference>
<evidence type="ECO:0000313" key="12">
    <source>
        <dbReference type="Proteomes" id="UP000554342"/>
    </source>
</evidence>
<evidence type="ECO:0000259" key="10">
    <source>
        <dbReference type="Pfam" id="PF19425"/>
    </source>
</evidence>
<dbReference type="GO" id="GO:0030313">
    <property type="term" value="C:cell envelope"/>
    <property type="evidence" value="ECO:0007669"/>
    <property type="project" value="UniProtKB-SubCell"/>
</dbReference>
<comment type="caution">
    <text evidence="11">The sequence shown here is derived from an EMBL/GenBank/DDBJ whole genome shotgun (WGS) entry which is preliminary data.</text>
</comment>
<dbReference type="CDD" id="cd12797">
    <property type="entry name" value="M23_peptidase"/>
    <property type="match status" value="1"/>
</dbReference>
<dbReference type="RefSeq" id="WP_184001994.1">
    <property type="nucleotide sequence ID" value="NZ_BAABIF010000004.1"/>
</dbReference>
<dbReference type="PANTHER" id="PTHR21666:SF289">
    <property type="entry name" value="L-ALA--D-GLU ENDOPEPTIDASE"/>
    <property type="match status" value="1"/>
</dbReference>
<keyword evidence="5" id="KW-0732">Signal</keyword>
<gene>
    <name evidence="11" type="ORF">FHR23_001254</name>
</gene>
<evidence type="ECO:0000256" key="4">
    <source>
        <dbReference type="ARBA" id="ARBA00022723"/>
    </source>
</evidence>
<dbReference type="Pfam" id="PF19425">
    <property type="entry name" value="Csd3_N2"/>
    <property type="match status" value="1"/>
</dbReference>
<dbReference type="Gene3D" id="3.10.450.350">
    <property type="match status" value="1"/>
</dbReference>
<protein>
    <submittedName>
        <fullName evidence="11">Murein DD-endopeptidase MepM/ murein hydrolase activator NlpD</fullName>
    </submittedName>
</protein>
<keyword evidence="3" id="KW-0645">Protease</keyword>
<keyword evidence="4" id="KW-0479">Metal-binding</keyword>
<keyword evidence="6 11" id="KW-0378">Hydrolase</keyword>
<dbReference type="InterPro" id="IPR011055">
    <property type="entry name" value="Dup_hybrid_motif"/>
</dbReference>
<dbReference type="EMBL" id="JACIJI010000001">
    <property type="protein sequence ID" value="MBB5718347.1"/>
    <property type="molecule type" value="Genomic_DNA"/>
</dbReference>
<comment type="cofactor">
    <cofactor evidence="1">
        <name>Zn(2+)</name>
        <dbReference type="ChEBI" id="CHEBI:29105"/>
    </cofactor>
</comment>
<dbReference type="InterPro" id="IPR050570">
    <property type="entry name" value="Cell_wall_metabolism_enzyme"/>
</dbReference>
<dbReference type="AlphaFoldDB" id="A0A840YXR7"/>
<dbReference type="Pfam" id="PF01551">
    <property type="entry name" value="Peptidase_M23"/>
    <property type="match status" value="1"/>
</dbReference>
<evidence type="ECO:0000256" key="8">
    <source>
        <dbReference type="ARBA" id="ARBA00023049"/>
    </source>
</evidence>
<evidence type="ECO:0000259" key="9">
    <source>
        <dbReference type="Pfam" id="PF01551"/>
    </source>
</evidence>
<feature type="domain" description="Csd3-like second N-terminal" evidence="10">
    <location>
        <begin position="235"/>
        <end position="350"/>
    </location>
</feature>
<proteinExistence type="predicted"/>
<evidence type="ECO:0000256" key="7">
    <source>
        <dbReference type="ARBA" id="ARBA00022833"/>
    </source>
</evidence>
<evidence type="ECO:0000256" key="1">
    <source>
        <dbReference type="ARBA" id="ARBA00001947"/>
    </source>
</evidence>
<comment type="subcellular location">
    <subcellularLocation>
        <location evidence="2">Cell envelope</location>
    </subcellularLocation>
</comment>
<evidence type="ECO:0000256" key="5">
    <source>
        <dbReference type="ARBA" id="ARBA00022729"/>
    </source>
</evidence>
<accession>A0A840YXR7</accession>
<evidence type="ECO:0000256" key="2">
    <source>
        <dbReference type="ARBA" id="ARBA00004196"/>
    </source>
</evidence>
<keyword evidence="7" id="KW-0862">Zinc</keyword>
<dbReference type="FunFam" id="2.70.70.10:FF:000006">
    <property type="entry name" value="M23 family peptidase"/>
    <property type="match status" value="1"/>
</dbReference>
<feature type="domain" description="M23ase beta-sheet core" evidence="9">
    <location>
        <begin position="362"/>
        <end position="457"/>
    </location>
</feature>
<dbReference type="Proteomes" id="UP000554342">
    <property type="component" value="Unassembled WGS sequence"/>
</dbReference>
<name>A0A840YXR7_9SPHN</name>
<dbReference type="InterPro" id="IPR045834">
    <property type="entry name" value="Csd3_N2"/>
</dbReference>
<sequence>MFLRNEHGLDQGGGSSALSFSRALAPRRPQSFSDRLQDRFPDFDLTPDLGSRIGSAEWWRGLATCTGLCAVTLMLSPGIMRPIDTMTTAPLHGTDWEAARSQTLSPLALGSTTGTHMAPTRLVSPLANTPERPIIDVNALIGKGDDFESVLRRAGVGKGDADTAAQLVTNALGDDALKAGTRIALTLGRRADKSQPRPLEKLSFRARFDLALEVSRGEGGLSLTRTPIAIDHTPLRIQGVVGSSLYRSARAAGAPASAVAAYIKAIAAKVPMTQVDSDDTFDIIIQQQRAATGEVQLGQLLYAGLDHDGKDVRLLRWQDDGKDRWYSSKGIGKTTGMMMMPVQGRITSGFGMRMHPLLHVMRMHDGIDIAAPRGTPIHAATDGTIVFAGRASGYGNFVRLKYRDGYSTGYGHMRKIAVHAGERVKRGDVIGYVGSTGLSTGPHLHFELRKNGRPINPRSVSLSSTERLTGSDLRAFRAKLAQLMAVPVGASGKGDAADQDSDD</sequence>
<dbReference type="PANTHER" id="PTHR21666">
    <property type="entry name" value="PEPTIDASE-RELATED"/>
    <property type="match status" value="1"/>
</dbReference>
<evidence type="ECO:0000256" key="6">
    <source>
        <dbReference type="ARBA" id="ARBA00022801"/>
    </source>
</evidence>
<evidence type="ECO:0000256" key="3">
    <source>
        <dbReference type="ARBA" id="ARBA00022670"/>
    </source>
</evidence>
<organism evidence="11 12">
    <name type="scientific">Stakelama sediminis</name>
    <dbReference type="NCBI Taxonomy" id="463200"/>
    <lineage>
        <taxon>Bacteria</taxon>
        <taxon>Pseudomonadati</taxon>
        <taxon>Pseudomonadota</taxon>
        <taxon>Alphaproteobacteria</taxon>
        <taxon>Sphingomonadales</taxon>
        <taxon>Sphingomonadaceae</taxon>
        <taxon>Stakelama</taxon>
    </lineage>
</organism>
<evidence type="ECO:0000313" key="11">
    <source>
        <dbReference type="EMBL" id="MBB5718347.1"/>
    </source>
</evidence>
<keyword evidence="12" id="KW-1185">Reference proteome</keyword>
<dbReference type="SUPFAM" id="SSF51261">
    <property type="entry name" value="Duplicated hybrid motif"/>
    <property type="match status" value="1"/>
</dbReference>
<keyword evidence="8" id="KW-0482">Metalloprotease</keyword>
<dbReference type="GO" id="GO:0006508">
    <property type="term" value="P:proteolysis"/>
    <property type="evidence" value="ECO:0007669"/>
    <property type="project" value="UniProtKB-KW"/>
</dbReference>